<dbReference type="InterPro" id="IPR011010">
    <property type="entry name" value="DNA_brk_join_enz"/>
</dbReference>
<name>A0ABT1N6C3_9GAMM</name>
<organism evidence="2 3">
    <name type="scientific">Photobacterium pectinilyticum</name>
    <dbReference type="NCBI Taxonomy" id="2906793"/>
    <lineage>
        <taxon>Bacteria</taxon>
        <taxon>Pseudomonadati</taxon>
        <taxon>Pseudomonadota</taxon>
        <taxon>Gammaproteobacteria</taxon>
        <taxon>Vibrionales</taxon>
        <taxon>Vibrionaceae</taxon>
        <taxon>Photobacterium</taxon>
    </lineage>
</organism>
<keyword evidence="1" id="KW-0233">DNA recombination</keyword>
<dbReference type="Gene3D" id="1.10.443.10">
    <property type="entry name" value="Intergrase catalytic core"/>
    <property type="match status" value="1"/>
</dbReference>
<comment type="caution">
    <text evidence="2">The sequence shown here is derived from an EMBL/GenBank/DDBJ whole genome shotgun (WGS) entry which is preliminary data.</text>
</comment>
<sequence length="998" mass="115464">MVSIGIEAREFKRLKTIENVKRHTQQLLDKHFPNPSNRPSPELFEDKWLKLIAELEKTFGTQRDYRLAFNSAIRTVKRYQDQFRWKISPPSFLVTHKEPTQLRTLPWLKAAWAVHSFYVEWFNNVLLSKKLQNPADIYQSLLMSLIFHSGQCSANIITAFCHELIQGPLKLQHWQDNIFVTLTLEDSKLNTNCYVNDEAKTLYHCYFHPITLGLLRLWLAANKTGWIPPKDSRELYNTLCAGIKPPAYLPTSLTYFCKAAIYTCETFDGVELSEALVEYRIERTKSYALPPSNISRIIEPKVNQTLNNHFYQFNKDITVEHKNQVTSSKGRTKGMPELIKQCFADENPNEKLSPNRLRDKLEHLDANIELSETESVLIHWFIYKTWSCTTSTLRQYNANLTRKWLYIGQKCELSSLSSEDIEQLYKNLVFSHKSAKSQKYFAMRLKDLHGFAVQNYSFPELTSSYFHVDAGQQHTRSGFIDEGLFSALLNNIQQLADLNNAEKICLQSLCILSYRCGLRLNELKKLQLKHIEASSTGWIDIRENRFGDNKTASSHRKVPLFPLLLGHEKQIVSKHLQSKMAARTSMGNLVFTLGQNINQPFDTFLVSNFVGETLKALSGLSYLVFHHLRHSCFSRLHLLLELDDELDAIPNIVPYNKQQRHKIRHTITGKSLQNGYYAIAIFAGHESPEMTFSHYLHYSDWISATKINQATYPLSQKQAVQIGLSSRQHHRNHKGNAQPKDFLPYLIKKLKIEPIQSIVTDGITPIQVEPCSTGETISIPICYQVLEQVEKGIRIQEIAYKYRIEQETVDKWLANAKYIKSLKTNNLNQRPRHFSNARRHKLLPGKLKSVAENKIVNIAIAKLRNNYPRQKEEIKEMLRYALKHTSESKSGIYFNSPDTLNQFIKTFHFMIPKSSWRAITLYHGNSIIREEWKKALQGLKQRQEKKSSINIKSGIGAVRLELISPDEEKIIEKTGHSKYSSHLLMYLIHMMGIIILRL</sequence>
<accession>A0ABT1N6C3</accession>
<dbReference type="SUPFAM" id="SSF56349">
    <property type="entry name" value="DNA breaking-rejoining enzymes"/>
    <property type="match status" value="1"/>
</dbReference>
<reference evidence="2 3" key="1">
    <citation type="submission" date="2022-07" db="EMBL/GenBank/DDBJ databases">
        <title>Photobacterium pectinilyticum sp. nov., a marine bacterium isolated from surface seawater of Qingdao offshore.</title>
        <authorList>
            <person name="Wang X."/>
        </authorList>
    </citation>
    <scope>NUCLEOTIDE SEQUENCE [LARGE SCALE GENOMIC DNA]</scope>
    <source>
        <strain evidence="2 3">ZSDE20</strain>
    </source>
</reference>
<evidence type="ECO:0000313" key="3">
    <source>
        <dbReference type="Proteomes" id="UP001524460"/>
    </source>
</evidence>
<proteinExistence type="predicted"/>
<evidence type="ECO:0000256" key="1">
    <source>
        <dbReference type="ARBA" id="ARBA00023172"/>
    </source>
</evidence>
<dbReference type="EMBL" id="JANEYT010000064">
    <property type="protein sequence ID" value="MCQ1060298.1"/>
    <property type="molecule type" value="Genomic_DNA"/>
</dbReference>
<dbReference type="RefSeq" id="WP_255044379.1">
    <property type="nucleotide sequence ID" value="NZ_JANEYT010000064.1"/>
</dbReference>
<gene>
    <name evidence="2" type="ORF">NHN17_19835</name>
</gene>
<keyword evidence="3" id="KW-1185">Reference proteome</keyword>
<dbReference type="Proteomes" id="UP001524460">
    <property type="component" value="Unassembled WGS sequence"/>
</dbReference>
<dbReference type="InterPro" id="IPR013762">
    <property type="entry name" value="Integrase-like_cat_sf"/>
</dbReference>
<protein>
    <submittedName>
        <fullName evidence="2">Integrase</fullName>
    </submittedName>
</protein>
<evidence type="ECO:0000313" key="2">
    <source>
        <dbReference type="EMBL" id="MCQ1060298.1"/>
    </source>
</evidence>